<protein>
    <recommendedName>
        <fullName evidence="4">Secreted protein</fullName>
    </recommendedName>
</protein>
<keyword evidence="1" id="KW-0732">Signal</keyword>
<keyword evidence="3" id="KW-1185">Reference proteome</keyword>
<feature type="signal peptide" evidence="1">
    <location>
        <begin position="1"/>
        <end position="30"/>
    </location>
</feature>
<name>A0ABW0XE62_9ACTN</name>
<evidence type="ECO:0000313" key="3">
    <source>
        <dbReference type="Proteomes" id="UP001595975"/>
    </source>
</evidence>
<evidence type="ECO:0008006" key="4">
    <source>
        <dbReference type="Google" id="ProtNLM"/>
    </source>
</evidence>
<gene>
    <name evidence="2" type="ORF">ACFP3U_35020</name>
</gene>
<organism evidence="2 3">
    <name type="scientific">Kitasatospora misakiensis</name>
    <dbReference type="NCBI Taxonomy" id="67330"/>
    <lineage>
        <taxon>Bacteria</taxon>
        <taxon>Bacillati</taxon>
        <taxon>Actinomycetota</taxon>
        <taxon>Actinomycetes</taxon>
        <taxon>Kitasatosporales</taxon>
        <taxon>Streptomycetaceae</taxon>
        <taxon>Kitasatospora</taxon>
    </lineage>
</organism>
<reference evidence="3" key="1">
    <citation type="journal article" date="2019" name="Int. J. Syst. Evol. Microbiol.">
        <title>The Global Catalogue of Microorganisms (GCM) 10K type strain sequencing project: providing services to taxonomists for standard genome sequencing and annotation.</title>
        <authorList>
            <consortium name="The Broad Institute Genomics Platform"/>
            <consortium name="The Broad Institute Genome Sequencing Center for Infectious Disease"/>
            <person name="Wu L."/>
            <person name="Ma J."/>
        </authorList>
    </citation>
    <scope>NUCLEOTIDE SEQUENCE [LARGE SCALE GENOMIC DNA]</scope>
    <source>
        <strain evidence="3">CGMCC 4.1437</strain>
    </source>
</reference>
<dbReference type="RefSeq" id="WP_380229810.1">
    <property type="nucleotide sequence ID" value="NZ_JBHSOF010000083.1"/>
</dbReference>
<feature type="chain" id="PRO_5047186145" description="Secreted protein" evidence="1">
    <location>
        <begin position="31"/>
        <end position="125"/>
    </location>
</feature>
<proteinExistence type="predicted"/>
<evidence type="ECO:0000313" key="2">
    <source>
        <dbReference type="EMBL" id="MFC5668165.1"/>
    </source>
</evidence>
<sequence length="125" mass="13078">MSRLRAAALALGCSAATLVLTATTATVAHAAPGDIVSICANQYTPAGWVDIAWANDYSCGGGTFTPNRKTMEQVAGLPIGTTLNVCASALPPAGWVQVSEFYNSSCRYSAVPSLEHNSWRITRVS</sequence>
<dbReference type="Proteomes" id="UP001595975">
    <property type="component" value="Unassembled WGS sequence"/>
</dbReference>
<accession>A0ABW0XE62</accession>
<dbReference type="EMBL" id="JBHSOF010000083">
    <property type="protein sequence ID" value="MFC5668165.1"/>
    <property type="molecule type" value="Genomic_DNA"/>
</dbReference>
<comment type="caution">
    <text evidence="2">The sequence shown here is derived from an EMBL/GenBank/DDBJ whole genome shotgun (WGS) entry which is preliminary data.</text>
</comment>
<evidence type="ECO:0000256" key="1">
    <source>
        <dbReference type="SAM" id="SignalP"/>
    </source>
</evidence>